<evidence type="ECO:0000256" key="6">
    <source>
        <dbReference type="SAM" id="Phobius"/>
    </source>
</evidence>
<dbReference type="AlphaFoldDB" id="A0A0Q9X1D4"/>
<organism evidence="7 8">
    <name type="scientific">Drosophila mojavensis</name>
    <name type="common">Fruit fly</name>
    <dbReference type="NCBI Taxonomy" id="7230"/>
    <lineage>
        <taxon>Eukaryota</taxon>
        <taxon>Metazoa</taxon>
        <taxon>Ecdysozoa</taxon>
        <taxon>Arthropoda</taxon>
        <taxon>Hexapoda</taxon>
        <taxon>Insecta</taxon>
        <taxon>Pterygota</taxon>
        <taxon>Neoptera</taxon>
        <taxon>Endopterygota</taxon>
        <taxon>Diptera</taxon>
        <taxon>Brachycera</taxon>
        <taxon>Muscomorpha</taxon>
        <taxon>Ephydroidea</taxon>
        <taxon>Drosophilidae</taxon>
        <taxon>Drosophila</taxon>
    </lineage>
</organism>
<dbReference type="OrthoDB" id="6493944at2759"/>
<keyword evidence="4 6" id="KW-1133">Transmembrane helix</keyword>
<feature type="transmembrane region" description="Helical" evidence="6">
    <location>
        <begin position="248"/>
        <end position="268"/>
    </location>
</feature>
<feature type="transmembrane region" description="Helical" evidence="6">
    <location>
        <begin position="21"/>
        <end position="41"/>
    </location>
</feature>
<dbReference type="KEGG" id="dmo:Dmoj_GI22444"/>
<dbReference type="GO" id="GO:0005886">
    <property type="term" value="C:plasma membrane"/>
    <property type="evidence" value="ECO:0007669"/>
    <property type="project" value="TreeGrafter"/>
</dbReference>
<feature type="transmembrane region" description="Helical" evidence="6">
    <location>
        <begin position="350"/>
        <end position="371"/>
    </location>
</feature>
<keyword evidence="5 6" id="KW-0472">Membrane</keyword>
<dbReference type="GO" id="GO:0015137">
    <property type="term" value="F:citrate transmembrane transporter activity"/>
    <property type="evidence" value="ECO:0007669"/>
    <property type="project" value="TreeGrafter"/>
</dbReference>
<dbReference type="GO" id="GO:0015141">
    <property type="term" value="F:succinate transmembrane transporter activity"/>
    <property type="evidence" value="ECO:0007669"/>
    <property type="project" value="TreeGrafter"/>
</dbReference>
<accession>A0A0Q9X1D4</accession>
<evidence type="ECO:0000313" key="7">
    <source>
        <dbReference type="EMBL" id="KRG01884.1"/>
    </source>
</evidence>
<name>A0A0Q9X1D4_DROMO</name>
<evidence type="ECO:0000256" key="1">
    <source>
        <dbReference type="ARBA" id="ARBA00004141"/>
    </source>
</evidence>
<evidence type="ECO:0000313" key="8">
    <source>
        <dbReference type="Proteomes" id="UP000009192"/>
    </source>
</evidence>
<keyword evidence="8" id="KW-1185">Reference proteome</keyword>
<evidence type="ECO:0000256" key="3">
    <source>
        <dbReference type="ARBA" id="ARBA00022692"/>
    </source>
</evidence>
<protein>
    <submittedName>
        <fullName evidence="7">Uncharacterized protein, isoform D</fullName>
    </submittedName>
</protein>
<dbReference type="FunCoup" id="A0A0Q9X1D4">
    <property type="interactions" value="2"/>
</dbReference>
<feature type="transmembrane region" description="Helical" evidence="6">
    <location>
        <begin position="202"/>
        <end position="228"/>
    </location>
</feature>
<dbReference type="PANTHER" id="PTHR10283">
    <property type="entry name" value="SOLUTE CARRIER FAMILY 13 MEMBER"/>
    <property type="match status" value="1"/>
</dbReference>
<dbReference type="PANTHER" id="PTHR10283:SF82">
    <property type="entry name" value="SOLUTE CARRIER FAMILY 13 MEMBER 2"/>
    <property type="match status" value="1"/>
</dbReference>
<feature type="transmembrane region" description="Helical" evidence="6">
    <location>
        <begin position="310"/>
        <end position="330"/>
    </location>
</feature>
<comment type="subcellular location">
    <subcellularLocation>
        <location evidence="1">Membrane</location>
        <topology evidence="1">Multi-pass membrane protein</topology>
    </subcellularLocation>
</comment>
<keyword evidence="3 6" id="KW-0812">Transmembrane</keyword>
<evidence type="ECO:0000256" key="2">
    <source>
        <dbReference type="ARBA" id="ARBA00006772"/>
    </source>
</evidence>
<feature type="transmembrane region" description="Helical" evidence="6">
    <location>
        <begin position="53"/>
        <end position="82"/>
    </location>
</feature>
<feature type="transmembrane region" description="Helical" evidence="6">
    <location>
        <begin position="94"/>
        <end position="116"/>
    </location>
</feature>
<dbReference type="EMBL" id="CH933806">
    <property type="protein sequence ID" value="KRG01884.1"/>
    <property type="molecule type" value="Genomic_DNA"/>
</dbReference>
<comment type="similarity">
    <text evidence="2">Belongs to the SLC13A/DASS transporter (TC 2.A.47) family. NADC subfamily.</text>
</comment>
<evidence type="ECO:0000256" key="4">
    <source>
        <dbReference type="ARBA" id="ARBA00022989"/>
    </source>
</evidence>
<dbReference type="InterPro" id="IPR001898">
    <property type="entry name" value="SLC13A/DASS"/>
</dbReference>
<dbReference type="InParanoid" id="A0A0Q9X1D4"/>
<dbReference type="eggNOG" id="KOG1281">
    <property type="taxonomic scope" value="Eukaryota"/>
</dbReference>
<proteinExistence type="inferred from homology"/>
<dbReference type="Pfam" id="PF00939">
    <property type="entry name" value="Na_sulph_symp"/>
    <property type="match status" value="1"/>
</dbReference>
<reference evidence="7 8" key="1">
    <citation type="journal article" date="2007" name="Nature">
        <title>Evolution of genes and genomes on the Drosophila phylogeny.</title>
        <authorList>
            <consortium name="Drosophila 12 Genomes Consortium"/>
            <person name="Clark A.G."/>
            <person name="Eisen M.B."/>
            <person name="Smith D.R."/>
            <person name="Bergman C.M."/>
            <person name="Oliver B."/>
            <person name="Markow T.A."/>
            <person name="Kaufman T.C."/>
            <person name="Kellis M."/>
            <person name="Gelbart W."/>
            <person name="Iyer V.N."/>
            <person name="Pollard D.A."/>
            <person name="Sackton T.B."/>
            <person name="Larracuente A.M."/>
            <person name="Singh N.D."/>
            <person name="Abad J.P."/>
            <person name="Abt D.N."/>
            <person name="Adryan B."/>
            <person name="Aguade M."/>
            <person name="Akashi H."/>
            <person name="Anderson W.W."/>
            <person name="Aquadro C.F."/>
            <person name="Ardell D.H."/>
            <person name="Arguello R."/>
            <person name="Artieri C.G."/>
            <person name="Barbash D.A."/>
            <person name="Barker D."/>
            <person name="Barsanti P."/>
            <person name="Batterham P."/>
            <person name="Batzoglou S."/>
            <person name="Begun D."/>
            <person name="Bhutkar A."/>
            <person name="Blanco E."/>
            <person name="Bosak S.A."/>
            <person name="Bradley R.K."/>
            <person name="Brand A.D."/>
            <person name="Brent M.R."/>
            <person name="Brooks A.N."/>
            <person name="Brown R.H."/>
            <person name="Butlin R.K."/>
            <person name="Caggese C."/>
            <person name="Calvi B.R."/>
            <person name="Bernardo de Carvalho A."/>
            <person name="Caspi A."/>
            <person name="Castrezana S."/>
            <person name="Celniker S.E."/>
            <person name="Chang J.L."/>
            <person name="Chapple C."/>
            <person name="Chatterji S."/>
            <person name="Chinwalla A."/>
            <person name="Civetta A."/>
            <person name="Clifton S.W."/>
            <person name="Comeron J.M."/>
            <person name="Costello J.C."/>
            <person name="Coyne J.A."/>
            <person name="Daub J."/>
            <person name="David R.G."/>
            <person name="Delcher A.L."/>
            <person name="Delehaunty K."/>
            <person name="Do C.B."/>
            <person name="Ebling H."/>
            <person name="Edwards K."/>
            <person name="Eickbush T."/>
            <person name="Evans J.D."/>
            <person name="Filipski A."/>
            <person name="Findeiss S."/>
            <person name="Freyhult E."/>
            <person name="Fulton L."/>
            <person name="Fulton R."/>
            <person name="Garcia A.C."/>
            <person name="Gardiner A."/>
            <person name="Garfield D.A."/>
            <person name="Garvin B.E."/>
            <person name="Gibson G."/>
            <person name="Gilbert D."/>
            <person name="Gnerre S."/>
            <person name="Godfrey J."/>
            <person name="Good R."/>
            <person name="Gotea V."/>
            <person name="Gravely B."/>
            <person name="Greenberg A.J."/>
            <person name="Griffiths-Jones S."/>
            <person name="Gross S."/>
            <person name="Guigo R."/>
            <person name="Gustafson E.A."/>
            <person name="Haerty W."/>
            <person name="Hahn M.W."/>
            <person name="Halligan D.L."/>
            <person name="Halpern A.L."/>
            <person name="Halter G.M."/>
            <person name="Han M.V."/>
            <person name="Heger A."/>
            <person name="Hillier L."/>
            <person name="Hinrichs A.S."/>
            <person name="Holmes I."/>
            <person name="Hoskins R.A."/>
            <person name="Hubisz M.J."/>
            <person name="Hultmark D."/>
            <person name="Huntley M.A."/>
            <person name="Jaffe D.B."/>
            <person name="Jagadeeshan S."/>
            <person name="Jeck W.R."/>
            <person name="Johnson J."/>
            <person name="Jones C.D."/>
            <person name="Jordan W.C."/>
            <person name="Karpen G.H."/>
            <person name="Kataoka E."/>
            <person name="Keightley P.D."/>
            <person name="Kheradpour P."/>
            <person name="Kirkness E.F."/>
            <person name="Koerich L.B."/>
            <person name="Kristiansen K."/>
            <person name="Kudrna D."/>
            <person name="Kulathinal R.J."/>
            <person name="Kumar S."/>
            <person name="Kwok R."/>
            <person name="Lander E."/>
            <person name="Langley C.H."/>
            <person name="Lapoint R."/>
            <person name="Lazzaro B.P."/>
            <person name="Lee S.J."/>
            <person name="Levesque L."/>
            <person name="Li R."/>
            <person name="Lin C.F."/>
            <person name="Lin M.F."/>
            <person name="Lindblad-Toh K."/>
            <person name="Llopart A."/>
            <person name="Long M."/>
            <person name="Low L."/>
            <person name="Lozovsky E."/>
            <person name="Lu J."/>
            <person name="Luo M."/>
            <person name="Machado C.A."/>
            <person name="Makalowski W."/>
            <person name="Marzo M."/>
            <person name="Matsuda M."/>
            <person name="Matzkin L."/>
            <person name="McAllister B."/>
            <person name="McBride C.S."/>
            <person name="McKernan B."/>
            <person name="McKernan K."/>
            <person name="Mendez-Lago M."/>
            <person name="Minx P."/>
            <person name="Mollenhauer M.U."/>
            <person name="Montooth K."/>
            <person name="Mount S.M."/>
            <person name="Mu X."/>
            <person name="Myers E."/>
            <person name="Negre B."/>
            <person name="Newfeld S."/>
            <person name="Nielsen R."/>
            <person name="Noor M.A."/>
            <person name="O'Grady P."/>
            <person name="Pachter L."/>
            <person name="Papaceit M."/>
            <person name="Parisi M.J."/>
            <person name="Parisi M."/>
            <person name="Parts L."/>
            <person name="Pedersen J.S."/>
            <person name="Pesole G."/>
            <person name="Phillippy A.M."/>
            <person name="Ponting C.P."/>
            <person name="Pop M."/>
            <person name="Porcelli D."/>
            <person name="Powell J.R."/>
            <person name="Prohaska S."/>
            <person name="Pruitt K."/>
            <person name="Puig M."/>
            <person name="Quesneville H."/>
            <person name="Ram K.R."/>
            <person name="Rand D."/>
            <person name="Rasmussen M.D."/>
            <person name="Reed L.K."/>
            <person name="Reenan R."/>
            <person name="Reily A."/>
            <person name="Remington K.A."/>
            <person name="Rieger T.T."/>
            <person name="Ritchie M.G."/>
            <person name="Robin C."/>
            <person name="Rogers Y.H."/>
            <person name="Rohde C."/>
            <person name="Rozas J."/>
            <person name="Rubenfield M.J."/>
            <person name="Ruiz A."/>
            <person name="Russo S."/>
            <person name="Salzberg S.L."/>
            <person name="Sanchez-Gracia A."/>
            <person name="Saranga D.J."/>
            <person name="Sato H."/>
            <person name="Schaeffer S.W."/>
            <person name="Schatz M.C."/>
            <person name="Schlenke T."/>
            <person name="Schwartz R."/>
            <person name="Segarra C."/>
            <person name="Singh R.S."/>
            <person name="Sirot L."/>
            <person name="Sirota M."/>
            <person name="Sisneros N.B."/>
            <person name="Smith C.D."/>
            <person name="Smith T.F."/>
            <person name="Spieth J."/>
            <person name="Stage D.E."/>
            <person name="Stark A."/>
            <person name="Stephan W."/>
            <person name="Strausberg R.L."/>
            <person name="Strempel S."/>
            <person name="Sturgill D."/>
            <person name="Sutton G."/>
            <person name="Sutton G.G."/>
            <person name="Tao W."/>
            <person name="Teichmann S."/>
            <person name="Tobari Y.N."/>
            <person name="Tomimura Y."/>
            <person name="Tsolas J.M."/>
            <person name="Valente V.L."/>
            <person name="Venter E."/>
            <person name="Venter J.C."/>
            <person name="Vicario S."/>
            <person name="Vieira F.G."/>
            <person name="Vilella A.J."/>
            <person name="Villasante A."/>
            <person name="Walenz B."/>
            <person name="Wang J."/>
            <person name="Wasserman M."/>
            <person name="Watts T."/>
            <person name="Wilson D."/>
            <person name="Wilson R.K."/>
            <person name="Wing R.A."/>
            <person name="Wolfner M.F."/>
            <person name="Wong A."/>
            <person name="Wong G.K."/>
            <person name="Wu C.I."/>
            <person name="Wu G."/>
            <person name="Yamamoto D."/>
            <person name="Yang H.P."/>
            <person name="Yang S.P."/>
            <person name="Yorke J.A."/>
            <person name="Yoshida K."/>
            <person name="Zdobnov E."/>
            <person name="Zhang P."/>
            <person name="Zhang Y."/>
            <person name="Zimin A.V."/>
            <person name="Baldwin J."/>
            <person name="Abdouelleil A."/>
            <person name="Abdulkadir J."/>
            <person name="Abebe A."/>
            <person name="Abera B."/>
            <person name="Abreu J."/>
            <person name="Acer S.C."/>
            <person name="Aftuck L."/>
            <person name="Alexander A."/>
            <person name="An P."/>
            <person name="Anderson E."/>
            <person name="Anderson S."/>
            <person name="Arachi H."/>
            <person name="Azer M."/>
            <person name="Bachantsang P."/>
            <person name="Barry A."/>
            <person name="Bayul T."/>
            <person name="Berlin A."/>
            <person name="Bessette D."/>
            <person name="Bloom T."/>
            <person name="Blye J."/>
            <person name="Boguslavskiy L."/>
            <person name="Bonnet C."/>
            <person name="Boukhgalter B."/>
            <person name="Bourzgui I."/>
            <person name="Brown A."/>
            <person name="Cahill P."/>
            <person name="Channer S."/>
            <person name="Cheshatsang Y."/>
            <person name="Chuda L."/>
            <person name="Citroen M."/>
            <person name="Collymore A."/>
            <person name="Cooke P."/>
            <person name="Costello M."/>
            <person name="D'Aco K."/>
            <person name="Daza R."/>
            <person name="De Haan G."/>
            <person name="DeGray S."/>
            <person name="DeMaso C."/>
            <person name="Dhargay N."/>
            <person name="Dooley K."/>
            <person name="Dooley E."/>
            <person name="Doricent M."/>
            <person name="Dorje P."/>
            <person name="Dorjee K."/>
            <person name="Dupes A."/>
            <person name="Elong R."/>
            <person name="Falk J."/>
            <person name="Farina A."/>
            <person name="Faro S."/>
            <person name="Ferguson D."/>
            <person name="Fisher S."/>
            <person name="Foley C.D."/>
            <person name="Franke A."/>
            <person name="Friedrich D."/>
            <person name="Gadbois L."/>
            <person name="Gearin G."/>
            <person name="Gearin C.R."/>
            <person name="Giannoukos G."/>
            <person name="Goode T."/>
            <person name="Graham J."/>
            <person name="Grandbois E."/>
            <person name="Grewal S."/>
            <person name="Gyaltsen K."/>
            <person name="Hafez N."/>
            <person name="Hagos B."/>
            <person name="Hall J."/>
            <person name="Henson C."/>
            <person name="Hollinger A."/>
            <person name="Honan T."/>
            <person name="Huard M.D."/>
            <person name="Hughes L."/>
            <person name="Hurhula B."/>
            <person name="Husby M.E."/>
            <person name="Kamat A."/>
            <person name="Kanga B."/>
            <person name="Kashin S."/>
            <person name="Khazanovich D."/>
            <person name="Kisner P."/>
            <person name="Lance K."/>
            <person name="Lara M."/>
            <person name="Lee W."/>
            <person name="Lennon N."/>
            <person name="Letendre F."/>
            <person name="LeVine R."/>
            <person name="Lipovsky A."/>
            <person name="Liu X."/>
            <person name="Liu J."/>
            <person name="Liu S."/>
            <person name="Lokyitsang T."/>
            <person name="Lokyitsang Y."/>
            <person name="Lubonja R."/>
            <person name="Lui A."/>
            <person name="MacDonald P."/>
            <person name="Magnisalis V."/>
            <person name="Maru K."/>
            <person name="Matthews C."/>
            <person name="McCusker W."/>
            <person name="McDonough S."/>
            <person name="Mehta T."/>
            <person name="Meldrim J."/>
            <person name="Meneus L."/>
            <person name="Mihai O."/>
            <person name="Mihalev A."/>
            <person name="Mihova T."/>
            <person name="Mittelman R."/>
            <person name="Mlenga V."/>
            <person name="Montmayeur A."/>
            <person name="Mulrain L."/>
            <person name="Navidi A."/>
            <person name="Naylor J."/>
            <person name="Negash T."/>
            <person name="Nguyen T."/>
            <person name="Nguyen N."/>
            <person name="Nicol R."/>
            <person name="Norbu C."/>
            <person name="Norbu N."/>
            <person name="Novod N."/>
            <person name="O'Neill B."/>
            <person name="Osman S."/>
            <person name="Markiewicz E."/>
            <person name="Oyono O.L."/>
            <person name="Patti C."/>
            <person name="Phunkhang P."/>
            <person name="Pierre F."/>
            <person name="Priest M."/>
            <person name="Raghuraman S."/>
            <person name="Rege F."/>
            <person name="Reyes R."/>
            <person name="Rise C."/>
            <person name="Rogov P."/>
            <person name="Ross K."/>
            <person name="Ryan E."/>
            <person name="Settipalli S."/>
            <person name="Shea T."/>
            <person name="Sherpa N."/>
            <person name="Shi L."/>
            <person name="Shih D."/>
            <person name="Sparrow T."/>
            <person name="Spaulding J."/>
            <person name="Stalker J."/>
            <person name="Stange-Thomann N."/>
            <person name="Stavropoulos S."/>
            <person name="Stone C."/>
            <person name="Strader C."/>
            <person name="Tesfaye S."/>
            <person name="Thomson T."/>
            <person name="Thoulutsang Y."/>
            <person name="Thoulutsang D."/>
            <person name="Topham K."/>
            <person name="Topping I."/>
            <person name="Tsamla T."/>
            <person name="Vassiliev H."/>
            <person name="Vo A."/>
            <person name="Wangchuk T."/>
            <person name="Wangdi T."/>
            <person name="Weiand M."/>
            <person name="Wilkinson J."/>
            <person name="Wilson A."/>
            <person name="Yadav S."/>
            <person name="Young G."/>
            <person name="Yu Q."/>
            <person name="Zembek L."/>
            <person name="Zhong D."/>
            <person name="Zimmer A."/>
            <person name="Zwirko Z."/>
            <person name="Jaffe D.B."/>
            <person name="Alvarez P."/>
            <person name="Brockman W."/>
            <person name="Butler J."/>
            <person name="Chin C."/>
            <person name="Gnerre S."/>
            <person name="Grabherr M."/>
            <person name="Kleber M."/>
            <person name="Mauceli E."/>
            <person name="MacCallum I."/>
        </authorList>
    </citation>
    <scope>NUCLEOTIDE SEQUENCE [LARGE SCALE GENOMIC DNA]</scope>
    <source>
        <strain evidence="8">Tucson 15081-1352.22</strain>
    </source>
</reference>
<feature type="transmembrane region" description="Helical" evidence="6">
    <location>
        <begin position="516"/>
        <end position="534"/>
    </location>
</feature>
<gene>
    <name evidence="7" type="primary">Dmoj\GI22444</name>
    <name evidence="7" type="ORF">Dmoj_GI22444</name>
</gene>
<feature type="transmembrane region" description="Helical" evidence="6">
    <location>
        <begin position="392"/>
        <end position="412"/>
    </location>
</feature>
<feature type="transmembrane region" description="Helical" evidence="6">
    <location>
        <begin position="432"/>
        <end position="465"/>
    </location>
</feature>
<evidence type="ECO:0000256" key="5">
    <source>
        <dbReference type="ARBA" id="ARBA00023136"/>
    </source>
</evidence>
<dbReference type="Proteomes" id="UP000009192">
    <property type="component" value="Unassembled WGS sequence"/>
</dbReference>
<sequence>MADENKISASQSVKSCCKFHWRGKVTVIVPLITLPILVLGYTKNAPAFRCLYLVVNMAIFWVTECIPLYLTAILPVVFLPLFGILDSNAVCQLFFTDTLIMFLGGLFVALGVEYSNLHQRIALGTILVVGCSPRRLHFGLSMVSCFISFWISNSAATAMMCPIVKAILIEMDVQNAFQVYMTQEEERMEEGDPPHLSKVSMAFYFGVAYSSTIGGTGTLIGTGTNLTFKGLYETRFPNLKEKVDFPKFIMYSMPFVSVLNVLLVFLTLQITHMGLWRPKSDVARQVKRGSINKATTKLVLQERYSALGRWTCHEIQVGVVFVFMILLLFFQRPGFMKGWADVLNTKQIGGASPMLLTVIVMFALPTQYTFFRYCCKGPPFPGRSMDACLSWIFLHHNTPWGLCFLLGGGFALAEGSKVSGMAKMLGDSLSFIIVMPSSVIIAFIIVVSLFCTCFSANVAICNILIPIFSEMAVTVKIHPLVLTFPAALAVSMSYHLPVSTPPNAIICGYGYIKTKYLAVAGILPTIWAFLIVYLNSISWAHVVYPTIKHLPAKQYLEK</sequence>
<feature type="transmembrane region" description="Helical" evidence="6">
    <location>
        <begin position="136"/>
        <end position="161"/>
    </location>
</feature>